<reference evidence="2 3" key="2">
    <citation type="submission" date="2024-07" db="EMBL/GenBank/DDBJ databases">
        <authorList>
            <person name="Akdeniz Z."/>
        </authorList>
    </citation>
    <scope>NUCLEOTIDE SEQUENCE [LARGE SCALE GENOMIC DNA]</scope>
</reference>
<gene>
    <name evidence="1" type="ORF">HINF_LOCUS39868</name>
    <name evidence="2" type="ORF">HINF_LOCUS7040</name>
</gene>
<name>A0AA86Q6L9_9EUKA</name>
<dbReference type="Proteomes" id="UP001642409">
    <property type="component" value="Unassembled WGS sequence"/>
</dbReference>
<reference evidence="1" key="1">
    <citation type="submission" date="2023-06" db="EMBL/GenBank/DDBJ databases">
        <authorList>
            <person name="Kurt Z."/>
        </authorList>
    </citation>
    <scope>NUCLEOTIDE SEQUENCE</scope>
</reference>
<sequence>MQFKFIQAALQILNITPQNHRTAEQYVKQYLTRCLEQKYEAVWYDLSFVLNVNVAEVKKFFLHQYLQPEQPRYEPAYTTPSMSWNSQTLSSVANWSLELNQPENVITVTKVEHGQKTPRKALLVRHPKFSQDEIAMVLELARNNRDLSASQQADLIQKQLQFRKQIRQFTQLLKLSK</sequence>
<dbReference type="EMBL" id="CATOUU010000831">
    <property type="protein sequence ID" value="CAI9952223.1"/>
    <property type="molecule type" value="Genomic_DNA"/>
</dbReference>
<evidence type="ECO:0000313" key="3">
    <source>
        <dbReference type="Proteomes" id="UP001642409"/>
    </source>
</evidence>
<evidence type="ECO:0000313" key="1">
    <source>
        <dbReference type="EMBL" id="CAI9952223.1"/>
    </source>
</evidence>
<comment type="caution">
    <text evidence="1">The sequence shown here is derived from an EMBL/GenBank/DDBJ whole genome shotgun (WGS) entry which is preliminary data.</text>
</comment>
<dbReference type="EMBL" id="CAXDID020000014">
    <property type="protein sequence ID" value="CAL5982231.1"/>
    <property type="molecule type" value="Genomic_DNA"/>
</dbReference>
<dbReference type="AlphaFoldDB" id="A0AA86Q6L9"/>
<protein>
    <submittedName>
        <fullName evidence="2">Hypothetical_protein</fullName>
    </submittedName>
</protein>
<proteinExistence type="predicted"/>
<accession>A0AA86Q6L9</accession>
<organism evidence="1">
    <name type="scientific">Hexamita inflata</name>
    <dbReference type="NCBI Taxonomy" id="28002"/>
    <lineage>
        <taxon>Eukaryota</taxon>
        <taxon>Metamonada</taxon>
        <taxon>Diplomonadida</taxon>
        <taxon>Hexamitidae</taxon>
        <taxon>Hexamitinae</taxon>
        <taxon>Hexamita</taxon>
    </lineage>
</organism>
<evidence type="ECO:0000313" key="2">
    <source>
        <dbReference type="EMBL" id="CAL5982231.1"/>
    </source>
</evidence>
<keyword evidence="3" id="KW-1185">Reference proteome</keyword>